<sequence length="116" mass="13274">MPKRPEAPHLPSADAAHLPRNGFSLGTAKKCRLRVVISPELESQLQTFAKRQKSSNMYAIHSVADVCQLVVTHLDICCKVFDNKDSFPFIIRQYRSPFSQRRRSRHVICFPTPHCI</sequence>
<gene>
    <name evidence="2" type="ORF">AVEN_221903_1</name>
</gene>
<reference evidence="2 3" key="1">
    <citation type="journal article" date="2019" name="Sci. Rep.">
        <title>Orb-weaving spider Araneus ventricosus genome elucidates the spidroin gene catalogue.</title>
        <authorList>
            <person name="Kono N."/>
            <person name="Nakamura H."/>
            <person name="Ohtoshi R."/>
            <person name="Moran D.A.P."/>
            <person name="Shinohara A."/>
            <person name="Yoshida Y."/>
            <person name="Fujiwara M."/>
            <person name="Mori M."/>
            <person name="Tomita M."/>
            <person name="Arakawa K."/>
        </authorList>
    </citation>
    <scope>NUCLEOTIDE SEQUENCE [LARGE SCALE GENOMIC DNA]</scope>
</reference>
<comment type="caution">
    <text evidence="2">The sequence shown here is derived from an EMBL/GenBank/DDBJ whole genome shotgun (WGS) entry which is preliminary data.</text>
</comment>
<evidence type="ECO:0000313" key="2">
    <source>
        <dbReference type="EMBL" id="GBN07988.1"/>
    </source>
</evidence>
<protein>
    <submittedName>
        <fullName evidence="2">Uncharacterized protein</fullName>
    </submittedName>
</protein>
<evidence type="ECO:0000256" key="1">
    <source>
        <dbReference type="SAM" id="MobiDB-lite"/>
    </source>
</evidence>
<name>A0A4Y2L0A4_ARAVE</name>
<organism evidence="2 3">
    <name type="scientific">Araneus ventricosus</name>
    <name type="common">Orbweaver spider</name>
    <name type="synonym">Epeira ventricosa</name>
    <dbReference type="NCBI Taxonomy" id="182803"/>
    <lineage>
        <taxon>Eukaryota</taxon>
        <taxon>Metazoa</taxon>
        <taxon>Ecdysozoa</taxon>
        <taxon>Arthropoda</taxon>
        <taxon>Chelicerata</taxon>
        <taxon>Arachnida</taxon>
        <taxon>Araneae</taxon>
        <taxon>Araneomorphae</taxon>
        <taxon>Entelegynae</taxon>
        <taxon>Araneoidea</taxon>
        <taxon>Araneidae</taxon>
        <taxon>Araneus</taxon>
    </lineage>
</organism>
<accession>A0A4Y2L0A4</accession>
<dbReference type="EMBL" id="BGPR01005217">
    <property type="protein sequence ID" value="GBN07988.1"/>
    <property type="molecule type" value="Genomic_DNA"/>
</dbReference>
<proteinExistence type="predicted"/>
<keyword evidence="3" id="KW-1185">Reference proteome</keyword>
<dbReference type="AlphaFoldDB" id="A0A4Y2L0A4"/>
<evidence type="ECO:0000313" key="3">
    <source>
        <dbReference type="Proteomes" id="UP000499080"/>
    </source>
</evidence>
<dbReference type="Proteomes" id="UP000499080">
    <property type="component" value="Unassembled WGS sequence"/>
</dbReference>
<feature type="region of interest" description="Disordered" evidence="1">
    <location>
        <begin position="1"/>
        <end position="22"/>
    </location>
</feature>